<keyword evidence="4 7" id="KW-0812">Transmembrane</keyword>
<evidence type="ECO:0000256" key="5">
    <source>
        <dbReference type="ARBA" id="ARBA00022989"/>
    </source>
</evidence>
<keyword evidence="9" id="KW-1185">Reference proteome</keyword>
<name>A0A2W5WT82_9MICO</name>
<feature type="transmembrane region" description="Helical" evidence="7">
    <location>
        <begin position="320"/>
        <end position="337"/>
    </location>
</feature>
<dbReference type="AlphaFoldDB" id="A0A2W5WT82"/>
<feature type="transmembrane region" description="Helical" evidence="7">
    <location>
        <begin position="280"/>
        <end position="300"/>
    </location>
</feature>
<keyword evidence="3" id="KW-1003">Cell membrane</keyword>
<protein>
    <submittedName>
        <fullName evidence="8">Polysaccharide biosynthesis protein</fullName>
    </submittedName>
</protein>
<evidence type="ECO:0000256" key="4">
    <source>
        <dbReference type="ARBA" id="ARBA00022692"/>
    </source>
</evidence>
<evidence type="ECO:0000313" key="8">
    <source>
        <dbReference type="EMBL" id="PZR54350.1"/>
    </source>
</evidence>
<evidence type="ECO:0000313" key="9">
    <source>
        <dbReference type="Proteomes" id="UP000248783"/>
    </source>
</evidence>
<keyword evidence="6 7" id="KW-0472">Membrane</keyword>
<feature type="transmembrane region" description="Helical" evidence="7">
    <location>
        <begin position="111"/>
        <end position="133"/>
    </location>
</feature>
<dbReference type="PANTHER" id="PTHR30250:SF10">
    <property type="entry name" value="LIPOPOLYSACCHARIDE BIOSYNTHESIS PROTEIN WZXC"/>
    <property type="match status" value="1"/>
</dbReference>
<dbReference type="PANTHER" id="PTHR30250">
    <property type="entry name" value="PST FAMILY PREDICTED COLANIC ACID TRANSPORTER"/>
    <property type="match status" value="1"/>
</dbReference>
<evidence type="ECO:0000256" key="7">
    <source>
        <dbReference type="SAM" id="Phobius"/>
    </source>
</evidence>
<feature type="transmembrane region" description="Helical" evidence="7">
    <location>
        <begin position="7"/>
        <end position="28"/>
    </location>
</feature>
<evidence type="ECO:0000256" key="2">
    <source>
        <dbReference type="ARBA" id="ARBA00007430"/>
    </source>
</evidence>
<comment type="caution">
    <text evidence="8">The sequence shown here is derived from an EMBL/GenBank/DDBJ whole genome shotgun (WGS) entry which is preliminary data.</text>
</comment>
<comment type="subcellular location">
    <subcellularLocation>
        <location evidence="1">Cell membrane</location>
        <topology evidence="1">Multi-pass membrane protein</topology>
    </subcellularLocation>
</comment>
<accession>A0A2W5WT82</accession>
<reference evidence="8 9" key="1">
    <citation type="submission" date="2018-06" db="EMBL/GenBank/DDBJ databases">
        <title>Whole genome sequencing of a novel hydrocarbon degrading bacterial strain, PW21 isolated from oil contaminated produced water sample.</title>
        <authorList>
            <person name="Nagkirti P."/>
            <person name="Shaikh A."/>
            <person name="Gowdaman V."/>
            <person name="Engineer A.E."/>
            <person name="Dagar S."/>
            <person name="Dhakephalkar P.K."/>
        </authorList>
    </citation>
    <scope>NUCLEOTIDE SEQUENCE [LARGE SCALE GENOMIC DNA]</scope>
    <source>
        <strain evidence="8 9">PW21</strain>
    </source>
</reference>
<keyword evidence="5 7" id="KW-1133">Transmembrane helix</keyword>
<feature type="transmembrane region" description="Helical" evidence="7">
    <location>
        <begin position="83"/>
        <end position="105"/>
    </location>
</feature>
<proteinExistence type="inferred from homology"/>
<gene>
    <name evidence="8" type="ORF">DNL40_05490</name>
</gene>
<dbReference type="EMBL" id="QKWH01000002">
    <property type="protein sequence ID" value="PZR54350.1"/>
    <property type="molecule type" value="Genomic_DNA"/>
</dbReference>
<dbReference type="InterPro" id="IPR050833">
    <property type="entry name" value="Poly_Biosynth_Transport"/>
</dbReference>
<feature type="transmembrane region" description="Helical" evidence="7">
    <location>
        <begin position="349"/>
        <end position="370"/>
    </location>
</feature>
<evidence type="ECO:0000256" key="1">
    <source>
        <dbReference type="ARBA" id="ARBA00004651"/>
    </source>
</evidence>
<feature type="transmembrane region" description="Helical" evidence="7">
    <location>
        <begin position="145"/>
        <end position="162"/>
    </location>
</feature>
<sequence length="420" mass="43542">MNLVPRVGAFLGIPLLSAAAPFLVLPVISRLAGPEGWGDISAAQAIGTLGAIALTFGWGIYGPPAVAQTTSEHVRQRLYRDSLVVRGLASLVVLPLCLLITWAVVGPAHLLDSLLLAGSLALTGMLPTWYCIGIGRPMLMARYDVVPRVAATVVALPLLLLTGEIWPYPVLTIVALALPIVLFSRRVLAGYDSSAEPPRSLWSRIRQTAATAGIDAAGNAYGSTPVPVAAAALPAVDSSSYGSADRLYRVGTTVVVAALGNAFQGWVLDPTAADARRRQWTAIGTHAVAGLVGLAFLALLGPWTTALVFGADVAAERATATWYGVAFLFISLSTPLIRNLLIPAGQGRMVLTLTLASSVVGLALMALGAARQDGQAIAMGLAASEVLLVSLLLVPALRRMPARRSTTPPATDATAGRSAS</sequence>
<dbReference type="Proteomes" id="UP000248783">
    <property type="component" value="Unassembled WGS sequence"/>
</dbReference>
<feature type="transmembrane region" description="Helical" evidence="7">
    <location>
        <begin position="376"/>
        <end position="397"/>
    </location>
</feature>
<feature type="transmembrane region" description="Helical" evidence="7">
    <location>
        <begin position="168"/>
        <end position="188"/>
    </location>
</feature>
<dbReference type="RefSeq" id="WP_111250207.1">
    <property type="nucleotide sequence ID" value="NZ_QKWH01000002.1"/>
</dbReference>
<feature type="transmembrane region" description="Helical" evidence="7">
    <location>
        <begin position="40"/>
        <end position="62"/>
    </location>
</feature>
<evidence type="ECO:0000256" key="6">
    <source>
        <dbReference type="ARBA" id="ARBA00023136"/>
    </source>
</evidence>
<organism evidence="8 9">
    <name type="scientific">Xylanimonas oleitrophica</name>
    <dbReference type="NCBI Taxonomy" id="2607479"/>
    <lineage>
        <taxon>Bacteria</taxon>
        <taxon>Bacillati</taxon>
        <taxon>Actinomycetota</taxon>
        <taxon>Actinomycetes</taxon>
        <taxon>Micrococcales</taxon>
        <taxon>Promicromonosporaceae</taxon>
        <taxon>Xylanimonas</taxon>
    </lineage>
</organism>
<comment type="similarity">
    <text evidence="2">Belongs to the polysaccharide synthase family.</text>
</comment>
<dbReference type="GO" id="GO:0005886">
    <property type="term" value="C:plasma membrane"/>
    <property type="evidence" value="ECO:0007669"/>
    <property type="project" value="UniProtKB-SubCell"/>
</dbReference>
<evidence type="ECO:0000256" key="3">
    <source>
        <dbReference type="ARBA" id="ARBA00022475"/>
    </source>
</evidence>